<dbReference type="AlphaFoldDB" id="A0AA39FE02"/>
<comment type="caution">
    <text evidence="2">The sequence shown here is derived from an EMBL/GenBank/DDBJ whole genome shotgun (WGS) entry which is preliminary data.</text>
</comment>
<evidence type="ECO:0000256" key="1">
    <source>
        <dbReference type="SAM" id="Phobius"/>
    </source>
</evidence>
<keyword evidence="1" id="KW-0472">Membrane</keyword>
<reference evidence="2" key="1">
    <citation type="journal article" date="2023" name="bioRxiv">
        <title>Scaffold-level genome assemblies of two parasitoid biocontrol wasps reveal the parthenogenesis mechanism and an associated novel virus.</title>
        <authorList>
            <person name="Inwood S."/>
            <person name="Skelly J."/>
            <person name="Guhlin J."/>
            <person name="Harrop T."/>
            <person name="Goldson S."/>
            <person name="Dearden P."/>
        </authorList>
    </citation>
    <scope>NUCLEOTIDE SEQUENCE</scope>
    <source>
        <strain evidence="2">Lincoln</strain>
        <tissue evidence="2">Whole body</tissue>
    </source>
</reference>
<keyword evidence="3" id="KW-1185">Reference proteome</keyword>
<accession>A0AA39FE02</accession>
<feature type="transmembrane region" description="Helical" evidence="1">
    <location>
        <begin position="21"/>
        <end position="48"/>
    </location>
</feature>
<feature type="transmembrane region" description="Helical" evidence="1">
    <location>
        <begin position="150"/>
        <end position="170"/>
    </location>
</feature>
<gene>
    <name evidence="2" type="ORF">PV327_001681</name>
</gene>
<protein>
    <submittedName>
        <fullName evidence="2">Uncharacterized protein</fullName>
    </submittedName>
</protein>
<feature type="transmembrane region" description="Helical" evidence="1">
    <location>
        <begin position="68"/>
        <end position="88"/>
    </location>
</feature>
<reference evidence="2" key="2">
    <citation type="submission" date="2023-03" db="EMBL/GenBank/DDBJ databases">
        <authorList>
            <person name="Inwood S.N."/>
            <person name="Skelly J.G."/>
            <person name="Guhlin J."/>
            <person name="Harrop T.W.R."/>
            <person name="Goldson S.G."/>
            <person name="Dearden P.K."/>
        </authorList>
    </citation>
    <scope>NUCLEOTIDE SEQUENCE</scope>
    <source>
        <strain evidence="2">Lincoln</strain>
        <tissue evidence="2">Whole body</tissue>
    </source>
</reference>
<evidence type="ECO:0000313" key="3">
    <source>
        <dbReference type="Proteomes" id="UP001168972"/>
    </source>
</evidence>
<name>A0AA39FE02_MICHY</name>
<evidence type="ECO:0000313" key="2">
    <source>
        <dbReference type="EMBL" id="KAK0167822.1"/>
    </source>
</evidence>
<sequence length="270" mass="30277">MTPFTINSSSNIRKKTIQKTINCSYSTMGSSYNIVASIALLLMAYLLANKLTSKIGLDAITVRNEFEIIFLFGGNISCAAVLLINSFNQKTSVIIINKYLDWKIGSIEKKHNNSIQKEHYFQIIFFTMHIILNFMLIISEVTVENNPYLIVNVLPGFILGFIIVQYAIVLTSIKNSFHKLNDLLELMTKPVTVFPYDEAAIRHIMSNNFITENINVIKKSYRQKDTIEIRGDIGDIAIIDVGDDDNDDDDGISAGNGYFGIGSVIEGKIE</sequence>
<organism evidence="2 3">
    <name type="scientific">Microctonus hyperodae</name>
    <name type="common">Parasitoid wasp</name>
    <dbReference type="NCBI Taxonomy" id="165561"/>
    <lineage>
        <taxon>Eukaryota</taxon>
        <taxon>Metazoa</taxon>
        <taxon>Ecdysozoa</taxon>
        <taxon>Arthropoda</taxon>
        <taxon>Hexapoda</taxon>
        <taxon>Insecta</taxon>
        <taxon>Pterygota</taxon>
        <taxon>Neoptera</taxon>
        <taxon>Endopterygota</taxon>
        <taxon>Hymenoptera</taxon>
        <taxon>Apocrita</taxon>
        <taxon>Ichneumonoidea</taxon>
        <taxon>Braconidae</taxon>
        <taxon>Euphorinae</taxon>
        <taxon>Microctonus</taxon>
    </lineage>
</organism>
<keyword evidence="1" id="KW-0812">Transmembrane</keyword>
<dbReference type="Proteomes" id="UP001168972">
    <property type="component" value="Unassembled WGS sequence"/>
</dbReference>
<feature type="transmembrane region" description="Helical" evidence="1">
    <location>
        <begin position="119"/>
        <end position="138"/>
    </location>
</feature>
<proteinExistence type="predicted"/>
<dbReference type="EMBL" id="JAQQBR010001831">
    <property type="protein sequence ID" value="KAK0167822.1"/>
    <property type="molecule type" value="Genomic_DNA"/>
</dbReference>
<keyword evidence="1" id="KW-1133">Transmembrane helix</keyword>